<dbReference type="PROSITE" id="PS01136">
    <property type="entry name" value="UPF0034"/>
    <property type="match status" value="1"/>
</dbReference>
<dbReference type="VEuPathDB" id="TriTrypDB:BCY84_12434"/>
<comment type="catalytic activity">
    <reaction evidence="13">
        <text>5,6-dihydrouridine(17) in tRNA + NADP(+) = uridine(17) in tRNA + NADPH + H(+)</text>
        <dbReference type="Rhea" id="RHEA:53368"/>
        <dbReference type="Rhea" id="RHEA-COMP:13541"/>
        <dbReference type="Rhea" id="RHEA-COMP:13542"/>
        <dbReference type="ChEBI" id="CHEBI:15378"/>
        <dbReference type="ChEBI" id="CHEBI:57783"/>
        <dbReference type="ChEBI" id="CHEBI:58349"/>
        <dbReference type="ChEBI" id="CHEBI:65315"/>
        <dbReference type="ChEBI" id="CHEBI:74443"/>
        <dbReference type="EC" id="1.3.1.88"/>
    </reaction>
    <physiologicalReaction direction="right-to-left" evidence="13">
        <dbReference type="Rhea" id="RHEA:53370"/>
    </physiologicalReaction>
</comment>
<protein>
    <recommendedName>
        <fullName evidence="9">tRNA-dihydrouridine(16/17) synthase [NAD(P)(+)]</fullName>
        <ecNumber evidence="9">1.3.1.88</ecNumber>
    </recommendedName>
</protein>
<feature type="region of interest" description="Disordered" evidence="14">
    <location>
        <begin position="509"/>
        <end position="545"/>
    </location>
</feature>
<dbReference type="Pfam" id="PF01207">
    <property type="entry name" value="Dus"/>
    <property type="match status" value="1"/>
</dbReference>
<gene>
    <name evidence="17" type="ORF">ECC02_012872</name>
</gene>
<evidence type="ECO:0000256" key="3">
    <source>
        <dbReference type="ARBA" id="ARBA00022643"/>
    </source>
</evidence>
<feature type="transmembrane region" description="Helical" evidence="15">
    <location>
        <begin position="12"/>
        <end position="36"/>
    </location>
</feature>
<accession>A0A7J6XJ27</accession>
<comment type="catalytic activity">
    <reaction evidence="10">
        <text>5,6-dihydrouridine(17) in tRNA + NAD(+) = uridine(17) in tRNA + NADH + H(+)</text>
        <dbReference type="Rhea" id="RHEA:53372"/>
        <dbReference type="Rhea" id="RHEA-COMP:13541"/>
        <dbReference type="Rhea" id="RHEA-COMP:13542"/>
        <dbReference type="ChEBI" id="CHEBI:15378"/>
        <dbReference type="ChEBI" id="CHEBI:57540"/>
        <dbReference type="ChEBI" id="CHEBI:57945"/>
        <dbReference type="ChEBI" id="CHEBI:65315"/>
        <dbReference type="ChEBI" id="CHEBI:74443"/>
        <dbReference type="EC" id="1.3.1.88"/>
    </reaction>
    <physiologicalReaction direction="right-to-left" evidence="10">
        <dbReference type="Rhea" id="RHEA:53374"/>
    </physiologicalReaction>
</comment>
<evidence type="ECO:0000256" key="11">
    <source>
        <dbReference type="ARBA" id="ARBA00047652"/>
    </source>
</evidence>
<keyword evidence="3" id="KW-0288">FMN</keyword>
<dbReference type="CDD" id="cd02801">
    <property type="entry name" value="DUS_like_FMN"/>
    <property type="match status" value="1"/>
</dbReference>
<dbReference type="EC" id="1.3.1.88" evidence="9"/>
<evidence type="ECO:0000256" key="1">
    <source>
        <dbReference type="ARBA" id="ARBA00001917"/>
    </source>
</evidence>
<keyword evidence="15" id="KW-0472">Membrane</keyword>
<dbReference type="Proteomes" id="UP000583944">
    <property type="component" value="Unassembled WGS sequence"/>
</dbReference>
<evidence type="ECO:0000256" key="8">
    <source>
        <dbReference type="ARBA" id="ARBA00038313"/>
    </source>
</evidence>
<name>A0A7J6XJ27_TRYCR</name>
<dbReference type="Gene3D" id="3.20.20.70">
    <property type="entry name" value="Aldolase class I"/>
    <property type="match status" value="1"/>
</dbReference>
<feature type="compositionally biased region" description="Basic and acidic residues" evidence="14">
    <location>
        <begin position="588"/>
        <end position="597"/>
    </location>
</feature>
<dbReference type="PANTHER" id="PTHR11082">
    <property type="entry name" value="TRNA-DIHYDROURIDINE SYNTHASE"/>
    <property type="match status" value="1"/>
</dbReference>
<evidence type="ECO:0000256" key="14">
    <source>
        <dbReference type="SAM" id="MobiDB-lite"/>
    </source>
</evidence>
<dbReference type="InterPro" id="IPR013785">
    <property type="entry name" value="Aldolase_TIM"/>
</dbReference>
<dbReference type="SUPFAM" id="SSF51395">
    <property type="entry name" value="FMN-linked oxidoreductases"/>
    <property type="match status" value="1"/>
</dbReference>
<evidence type="ECO:0000313" key="17">
    <source>
        <dbReference type="EMBL" id="KAF5214524.1"/>
    </source>
</evidence>
<dbReference type="GO" id="GO:0017150">
    <property type="term" value="F:tRNA dihydrouridine synthase activity"/>
    <property type="evidence" value="ECO:0007669"/>
    <property type="project" value="InterPro"/>
</dbReference>
<evidence type="ECO:0000256" key="4">
    <source>
        <dbReference type="ARBA" id="ARBA00022694"/>
    </source>
</evidence>
<evidence type="ECO:0000256" key="15">
    <source>
        <dbReference type="SAM" id="Phobius"/>
    </source>
</evidence>
<evidence type="ECO:0000256" key="7">
    <source>
        <dbReference type="ARBA" id="ARBA00023027"/>
    </source>
</evidence>
<keyword evidence="7" id="KW-0520">NAD</keyword>
<keyword evidence="15" id="KW-0812">Transmembrane</keyword>
<evidence type="ECO:0000313" key="18">
    <source>
        <dbReference type="Proteomes" id="UP000583944"/>
    </source>
</evidence>
<dbReference type="AlphaFoldDB" id="A0A7J6XJ27"/>
<keyword evidence="6" id="KW-0560">Oxidoreductase</keyword>
<dbReference type="InterPro" id="IPR035587">
    <property type="entry name" value="DUS-like_FMN-bd"/>
</dbReference>
<feature type="region of interest" description="Disordered" evidence="14">
    <location>
        <begin position="583"/>
        <end position="611"/>
    </location>
</feature>
<proteinExistence type="inferred from homology"/>
<organism evidence="17 18">
    <name type="scientific">Trypanosoma cruzi</name>
    <dbReference type="NCBI Taxonomy" id="5693"/>
    <lineage>
        <taxon>Eukaryota</taxon>
        <taxon>Discoba</taxon>
        <taxon>Euglenozoa</taxon>
        <taxon>Kinetoplastea</taxon>
        <taxon>Metakinetoplastina</taxon>
        <taxon>Trypanosomatida</taxon>
        <taxon>Trypanosomatidae</taxon>
        <taxon>Trypanosoma</taxon>
        <taxon>Schizotrypanum</taxon>
    </lineage>
</organism>
<evidence type="ECO:0000256" key="5">
    <source>
        <dbReference type="ARBA" id="ARBA00022857"/>
    </source>
</evidence>
<comment type="similarity">
    <text evidence="8">Belongs to the Dus family. Dus1 subfamily.</text>
</comment>
<dbReference type="PANTHER" id="PTHR11082:SF5">
    <property type="entry name" value="TRNA-DIHYDROURIDINE(16_17) SYNTHASE [NAD(P)(+)]-LIKE"/>
    <property type="match status" value="1"/>
</dbReference>
<comment type="cofactor">
    <cofactor evidence="1">
        <name>FMN</name>
        <dbReference type="ChEBI" id="CHEBI:58210"/>
    </cofactor>
</comment>
<evidence type="ECO:0000256" key="6">
    <source>
        <dbReference type="ARBA" id="ARBA00023002"/>
    </source>
</evidence>
<dbReference type="EMBL" id="JABDHM010000483">
    <property type="protein sequence ID" value="KAF5214524.1"/>
    <property type="molecule type" value="Genomic_DNA"/>
</dbReference>
<comment type="caution">
    <text evidence="17">The sequence shown here is derived from an EMBL/GenBank/DDBJ whole genome shotgun (WGS) entry which is preliminary data.</text>
</comment>
<comment type="catalytic activity">
    <reaction evidence="12">
        <text>5,6-dihydrouridine(16) in tRNA + NAD(+) = uridine(16) in tRNA + NADH + H(+)</text>
        <dbReference type="Rhea" id="RHEA:53380"/>
        <dbReference type="Rhea" id="RHEA-COMP:13543"/>
        <dbReference type="Rhea" id="RHEA-COMP:13544"/>
        <dbReference type="ChEBI" id="CHEBI:15378"/>
        <dbReference type="ChEBI" id="CHEBI:57540"/>
        <dbReference type="ChEBI" id="CHEBI:57945"/>
        <dbReference type="ChEBI" id="CHEBI:65315"/>
        <dbReference type="ChEBI" id="CHEBI:74443"/>
        <dbReference type="EC" id="1.3.1.88"/>
    </reaction>
    <physiologicalReaction direction="right-to-left" evidence="12">
        <dbReference type="Rhea" id="RHEA:53382"/>
    </physiologicalReaction>
</comment>
<dbReference type="GO" id="GO:0005737">
    <property type="term" value="C:cytoplasm"/>
    <property type="evidence" value="ECO:0007669"/>
    <property type="project" value="UniProtKB-ARBA"/>
</dbReference>
<evidence type="ECO:0000256" key="13">
    <source>
        <dbReference type="ARBA" id="ARBA00049467"/>
    </source>
</evidence>
<evidence type="ECO:0000256" key="9">
    <source>
        <dbReference type="ARBA" id="ARBA00038890"/>
    </source>
</evidence>
<feature type="region of interest" description="Disordered" evidence="14">
    <location>
        <begin position="237"/>
        <end position="258"/>
    </location>
</feature>
<keyword evidence="5" id="KW-0521">NADP</keyword>
<dbReference type="InterPro" id="IPR018517">
    <property type="entry name" value="tRNA_hU_synthase_CS"/>
</dbReference>
<evidence type="ECO:0000256" key="10">
    <source>
        <dbReference type="ARBA" id="ARBA00047287"/>
    </source>
</evidence>
<evidence type="ECO:0000256" key="12">
    <source>
        <dbReference type="ARBA" id="ARBA00048934"/>
    </source>
</evidence>
<sequence length="630" mass="70455">MSAVTRHFPCWVCLFLRILFFHSFHVSFFFLFFFFFSFLSVAVMHACIGMHPPTGILALVRGGGGHRRHTQTHKKKKKKTLGMAYNETLLEKYRGLVRRGEPFRSSTCPYCNGRRSAGIKHIDPKRKPQSPWDFWDNIVCAPTAARSNDGSDAHDHVENEGVALAAEQIHRAPPRRRPMYVVGPMVDQSELPFRMLCRRYGATLAYSPMLHARSFAQSAQYRARYFSTTPHRAEPAMTATVSGEGEAAEDAGRTSDGKETDHPLFVQFCGNDADALLAAARHVEDDCEAVDVNLGCPQGIARRGHYGSFLMEDWDRVHNILHCLAVELRVPVTAKMRVFDDDALTLKYAEMLRDTGIAVLCVHGRTRHNKRGLADMEKIRRVREHLRGSIPVIGNGNVLTFEDVRRNMSATMTDGYMCAEPLLWDPRLFAAPLHPVRNGRCFAECCEARLDAIRTAQEYLQLVQRYPVDLAFVKAHLFKMLFHSYEMHPVMHGWLTNFSCNGRGGNNNNNAGSDVNGEVEDGDIDDGRSPDGASESGSGNANKAESNVKQAAGNLDFFAFAMDALGEHLRQLYAAEVSCGVEGPQPKRAHEREKGVNDDTSSSAKRKVETSHDAFAEDDVFGIDFDLNKK</sequence>
<comment type="catalytic activity">
    <reaction evidence="11">
        <text>5,6-dihydrouridine(16) in tRNA + NADP(+) = uridine(16) in tRNA + NADPH + H(+)</text>
        <dbReference type="Rhea" id="RHEA:53376"/>
        <dbReference type="Rhea" id="RHEA-COMP:13543"/>
        <dbReference type="Rhea" id="RHEA-COMP:13544"/>
        <dbReference type="ChEBI" id="CHEBI:15378"/>
        <dbReference type="ChEBI" id="CHEBI:57783"/>
        <dbReference type="ChEBI" id="CHEBI:58349"/>
        <dbReference type="ChEBI" id="CHEBI:65315"/>
        <dbReference type="ChEBI" id="CHEBI:74443"/>
        <dbReference type="EC" id="1.3.1.88"/>
    </reaction>
    <physiologicalReaction direction="right-to-left" evidence="11">
        <dbReference type="Rhea" id="RHEA:53378"/>
    </physiologicalReaction>
</comment>
<keyword evidence="4" id="KW-0819">tRNA processing</keyword>
<keyword evidence="15" id="KW-1133">Transmembrane helix</keyword>
<evidence type="ECO:0000256" key="2">
    <source>
        <dbReference type="ARBA" id="ARBA00022630"/>
    </source>
</evidence>
<keyword evidence="2" id="KW-0285">Flavoprotein</keyword>
<dbReference type="GO" id="GO:0050660">
    <property type="term" value="F:flavin adenine dinucleotide binding"/>
    <property type="evidence" value="ECO:0007669"/>
    <property type="project" value="InterPro"/>
</dbReference>
<feature type="compositionally biased region" description="Polar residues" evidence="14">
    <location>
        <begin position="535"/>
        <end position="545"/>
    </location>
</feature>
<dbReference type="VEuPathDB" id="TriTrypDB:ECC02_012872"/>
<evidence type="ECO:0000259" key="16">
    <source>
        <dbReference type="Pfam" id="PF01207"/>
    </source>
</evidence>
<reference evidence="17 18" key="1">
    <citation type="journal article" date="2019" name="Genome Biol. Evol.">
        <title>Nanopore Sequencing Significantly Improves Genome Assembly of the Protozoan Parasite Trypanosoma cruzi.</title>
        <authorList>
            <person name="Diaz-Viraque F."/>
            <person name="Pita S."/>
            <person name="Greif G."/>
            <person name="de Souza R.C.M."/>
            <person name="Iraola G."/>
            <person name="Robello C."/>
        </authorList>
    </citation>
    <scope>NUCLEOTIDE SEQUENCE [LARGE SCALE GENOMIC DNA]</scope>
    <source>
        <strain evidence="17 18">Berenice</strain>
    </source>
</reference>
<feature type="domain" description="DUS-like FMN-binding" evidence="16">
    <location>
        <begin position="182"/>
        <end position="448"/>
    </location>
</feature>